<dbReference type="SUPFAM" id="SSF56672">
    <property type="entry name" value="DNA/RNA polymerases"/>
    <property type="match status" value="1"/>
</dbReference>
<comment type="similarity">
    <text evidence="2">Belongs to the phage and mitochondrial RNA polymerase family.</text>
</comment>
<gene>
    <name evidence="10" type="ORF">C3L33_23245</name>
</gene>
<evidence type="ECO:0000256" key="8">
    <source>
        <dbReference type="ARBA" id="ARBA00048552"/>
    </source>
</evidence>
<dbReference type="Pfam" id="PF00940">
    <property type="entry name" value="RNA_pol"/>
    <property type="match status" value="1"/>
</dbReference>
<proteinExistence type="inferred from homology"/>
<evidence type="ECO:0000313" key="10">
    <source>
        <dbReference type="EMBL" id="KAE9444857.1"/>
    </source>
</evidence>
<protein>
    <recommendedName>
        <fullName evidence="3">DNA-directed RNA polymerase</fullName>
        <ecNumber evidence="3">2.7.7.6</ecNumber>
    </recommendedName>
</protein>
<dbReference type="GO" id="GO:0003899">
    <property type="term" value="F:DNA-directed RNA polymerase activity"/>
    <property type="evidence" value="ECO:0007669"/>
    <property type="project" value="UniProtKB-EC"/>
</dbReference>
<dbReference type="InterPro" id="IPR043502">
    <property type="entry name" value="DNA/RNA_pol_sf"/>
</dbReference>
<comment type="caution">
    <text evidence="10">The sequence shown here is derived from an EMBL/GenBank/DDBJ whole genome shotgun (WGS) entry which is preliminary data.</text>
</comment>
<comment type="catalytic activity">
    <reaction evidence="8">
        <text>RNA(n) + a ribonucleoside 5'-triphosphate = RNA(n+1) + diphosphate</text>
        <dbReference type="Rhea" id="RHEA:21248"/>
        <dbReference type="Rhea" id="RHEA-COMP:14527"/>
        <dbReference type="Rhea" id="RHEA-COMP:17342"/>
        <dbReference type="ChEBI" id="CHEBI:33019"/>
        <dbReference type="ChEBI" id="CHEBI:61557"/>
        <dbReference type="ChEBI" id="CHEBI:140395"/>
        <dbReference type="EC" id="2.7.7.6"/>
    </reaction>
</comment>
<dbReference type="GO" id="GO:0006390">
    <property type="term" value="P:mitochondrial transcription"/>
    <property type="evidence" value="ECO:0007669"/>
    <property type="project" value="TreeGrafter"/>
</dbReference>
<keyword evidence="5" id="KW-0808">Transferase</keyword>
<comment type="function">
    <text evidence="1">DNA-dependent RNA polymerase catalyzes the transcription of DNA into RNA using the four ribonucleoside triphosphates as substrates.</text>
</comment>
<evidence type="ECO:0000256" key="2">
    <source>
        <dbReference type="ARBA" id="ARBA00009493"/>
    </source>
</evidence>
<dbReference type="GO" id="GO:0003677">
    <property type="term" value="F:DNA binding"/>
    <property type="evidence" value="ECO:0007669"/>
    <property type="project" value="InterPro"/>
</dbReference>
<dbReference type="Gene3D" id="1.10.150.20">
    <property type="entry name" value="5' to 3' exonuclease, C-terminal subdomain"/>
    <property type="match status" value="1"/>
</dbReference>
<dbReference type="EC" id="2.7.7.6" evidence="3"/>
<evidence type="ECO:0000256" key="1">
    <source>
        <dbReference type="ARBA" id="ARBA00004026"/>
    </source>
</evidence>
<feature type="non-terminal residue" evidence="10">
    <location>
        <position position="1"/>
    </location>
</feature>
<dbReference type="PANTHER" id="PTHR10102">
    <property type="entry name" value="DNA-DIRECTED RNA POLYMERASE, MITOCHONDRIAL"/>
    <property type="match status" value="1"/>
</dbReference>
<dbReference type="InterPro" id="IPR046950">
    <property type="entry name" value="DNA-dir_Rpol_C_phage-type"/>
</dbReference>
<keyword evidence="4" id="KW-0240">DNA-directed RNA polymerase</keyword>
<name>A0A6A4KNU9_9ERIC</name>
<organism evidence="10">
    <name type="scientific">Rhododendron williamsianum</name>
    <dbReference type="NCBI Taxonomy" id="262921"/>
    <lineage>
        <taxon>Eukaryota</taxon>
        <taxon>Viridiplantae</taxon>
        <taxon>Streptophyta</taxon>
        <taxon>Embryophyta</taxon>
        <taxon>Tracheophyta</taxon>
        <taxon>Spermatophyta</taxon>
        <taxon>Magnoliopsida</taxon>
        <taxon>eudicotyledons</taxon>
        <taxon>Gunneridae</taxon>
        <taxon>Pentapetalae</taxon>
        <taxon>asterids</taxon>
        <taxon>Ericales</taxon>
        <taxon>Ericaceae</taxon>
        <taxon>Ericoideae</taxon>
        <taxon>Rhodoreae</taxon>
        <taxon>Rhododendron</taxon>
    </lineage>
</organism>
<dbReference type="GO" id="GO:0034245">
    <property type="term" value="C:mitochondrial DNA-directed RNA polymerase complex"/>
    <property type="evidence" value="ECO:0007669"/>
    <property type="project" value="TreeGrafter"/>
</dbReference>
<sequence>MSYFLLDDSLATRTNLIPSSDGNIQDIYSFMLDELKEFMNAELDKNLSGIVCDHLTRKLVKGIFMPIIYGKTLMSTAGDLKDQLSHYITHQECFTVASVCFKFFRMKYPGMDCLIRLIRSIGWIVSARDSPVFYRVPYFTTVQDYMVMEAINIWVYDRLYKKRRRVSLRVSSSKRDRRKTEISTFVNFIHQRDALIAMKVVESMIKEGAPIYTVHDNFITTAEYSHLIPEFYSQTISDMGSPLSIINDFIYMNVIKPIVICRSDGPTEDEFKEKIIPKDKLHYYLMENVPVNISKRMKATWGERISGILASYENYTRIVSGDFQSPNPSWVYHDYKWHKFQYKLINRREGLPNYCVHY</sequence>
<dbReference type="AlphaFoldDB" id="A0A6A4KNU9"/>
<evidence type="ECO:0000256" key="5">
    <source>
        <dbReference type="ARBA" id="ARBA00022679"/>
    </source>
</evidence>
<dbReference type="PROSITE" id="PS00489">
    <property type="entry name" value="RNA_POL_PHAGE_2"/>
    <property type="match status" value="1"/>
</dbReference>
<dbReference type="OrthoDB" id="1722225at2759"/>
<evidence type="ECO:0000256" key="3">
    <source>
        <dbReference type="ARBA" id="ARBA00012418"/>
    </source>
</evidence>
<dbReference type="PANTHER" id="PTHR10102:SF8">
    <property type="entry name" value="DNA-DIRECTED RNA POLYMERASE-RELATED"/>
    <property type="match status" value="1"/>
</dbReference>
<evidence type="ECO:0000259" key="9">
    <source>
        <dbReference type="Pfam" id="PF00940"/>
    </source>
</evidence>
<accession>A0A6A4KNU9</accession>
<feature type="domain" description="DNA-directed RNA polymerase C-terminal" evidence="9">
    <location>
        <begin position="7"/>
        <end position="223"/>
    </location>
</feature>
<dbReference type="EMBL" id="QEFC01005309">
    <property type="protein sequence ID" value="KAE9444857.1"/>
    <property type="molecule type" value="Genomic_DNA"/>
</dbReference>
<evidence type="ECO:0000256" key="4">
    <source>
        <dbReference type="ARBA" id="ARBA00022478"/>
    </source>
</evidence>
<keyword evidence="7" id="KW-0804">Transcription</keyword>
<keyword evidence="6" id="KW-0548">Nucleotidyltransferase</keyword>
<evidence type="ECO:0000256" key="6">
    <source>
        <dbReference type="ARBA" id="ARBA00022695"/>
    </source>
</evidence>
<reference evidence="10" key="1">
    <citation type="journal article" date="2019" name="Genome Biol. Evol.">
        <title>The Rhododendron genome and chromosomal organization provide insight into shared whole-genome duplications across the heath family (Ericaceae).</title>
        <authorList>
            <person name="Soza V.L."/>
            <person name="Lindsley D."/>
            <person name="Waalkes A."/>
            <person name="Ramage E."/>
            <person name="Patwardhan R.P."/>
            <person name="Burton J.N."/>
            <person name="Adey A."/>
            <person name="Kumar A."/>
            <person name="Qiu R."/>
            <person name="Shendure J."/>
            <person name="Hall B."/>
        </authorList>
    </citation>
    <scope>NUCLEOTIDE SEQUENCE</scope>
    <source>
        <strain evidence="10">RSF 1966-606</strain>
    </source>
</reference>
<evidence type="ECO:0000256" key="7">
    <source>
        <dbReference type="ARBA" id="ARBA00023163"/>
    </source>
</evidence>
<dbReference type="InterPro" id="IPR002092">
    <property type="entry name" value="DNA-dir_Rpol_phage-type"/>
</dbReference>